<feature type="compositionally biased region" description="Basic residues" evidence="6">
    <location>
        <begin position="1"/>
        <end position="18"/>
    </location>
</feature>
<dbReference type="GO" id="GO:0003735">
    <property type="term" value="F:structural constituent of ribosome"/>
    <property type="evidence" value="ECO:0007669"/>
    <property type="project" value="InterPro"/>
</dbReference>
<accession>A0A084SI01</accession>
<evidence type="ECO:0000256" key="5">
    <source>
        <dbReference type="HAMAP-Rule" id="MF_00340"/>
    </source>
</evidence>
<dbReference type="GO" id="GO:0015934">
    <property type="term" value="C:large ribosomal subunit"/>
    <property type="evidence" value="ECO:0007669"/>
    <property type="project" value="InterPro"/>
</dbReference>
<comment type="caution">
    <text evidence="7">The sequence shown here is derived from an EMBL/GenBank/DDBJ whole genome shotgun (WGS) entry which is preliminary data.</text>
</comment>
<dbReference type="EMBL" id="JPMI01000303">
    <property type="protein sequence ID" value="KFA88086.1"/>
    <property type="molecule type" value="Genomic_DNA"/>
</dbReference>
<dbReference type="Pfam" id="PF01783">
    <property type="entry name" value="Ribosomal_L32p"/>
    <property type="match status" value="1"/>
</dbReference>
<proteinExistence type="inferred from homology"/>
<dbReference type="NCBIfam" id="TIGR01031">
    <property type="entry name" value="rpmF_bact"/>
    <property type="match status" value="1"/>
</dbReference>
<gene>
    <name evidence="5" type="primary">rpmF</name>
    <name evidence="7" type="ORF">Q664_43240</name>
</gene>
<dbReference type="HAMAP" id="MF_00340">
    <property type="entry name" value="Ribosomal_bL32"/>
    <property type="match status" value="1"/>
</dbReference>
<dbReference type="SUPFAM" id="SSF57829">
    <property type="entry name" value="Zn-binding ribosomal proteins"/>
    <property type="match status" value="1"/>
</dbReference>
<dbReference type="InterPro" id="IPR002677">
    <property type="entry name" value="Ribosomal_bL32"/>
</dbReference>
<dbReference type="Gene3D" id="1.20.5.640">
    <property type="entry name" value="Single helix bin"/>
    <property type="match status" value="1"/>
</dbReference>
<evidence type="ECO:0000256" key="4">
    <source>
        <dbReference type="ARBA" id="ARBA00035178"/>
    </source>
</evidence>
<dbReference type="AlphaFoldDB" id="A0A084SI01"/>
<dbReference type="PANTHER" id="PTHR35534:SF1">
    <property type="entry name" value="LARGE RIBOSOMAL SUBUNIT PROTEIN BL32"/>
    <property type="match status" value="1"/>
</dbReference>
<protein>
    <recommendedName>
        <fullName evidence="4 5">Large ribosomal subunit protein bL32</fullName>
    </recommendedName>
</protein>
<dbReference type="PANTHER" id="PTHR35534">
    <property type="entry name" value="50S RIBOSOMAL PROTEIN L32"/>
    <property type="match status" value="1"/>
</dbReference>
<keyword evidence="3 5" id="KW-0687">Ribonucleoprotein</keyword>
<dbReference type="Proteomes" id="UP000028547">
    <property type="component" value="Unassembled WGS sequence"/>
</dbReference>
<organism evidence="7 8">
    <name type="scientific">Archangium violaceum Cb vi76</name>
    <dbReference type="NCBI Taxonomy" id="1406225"/>
    <lineage>
        <taxon>Bacteria</taxon>
        <taxon>Pseudomonadati</taxon>
        <taxon>Myxococcota</taxon>
        <taxon>Myxococcia</taxon>
        <taxon>Myxococcales</taxon>
        <taxon>Cystobacterineae</taxon>
        <taxon>Archangiaceae</taxon>
        <taxon>Archangium</taxon>
    </lineage>
</organism>
<evidence type="ECO:0000256" key="3">
    <source>
        <dbReference type="ARBA" id="ARBA00023274"/>
    </source>
</evidence>
<comment type="similarity">
    <text evidence="1 5">Belongs to the bacterial ribosomal protein bL32 family.</text>
</comment>
<keyword evidence="2 5" id="KW-0689">Ribosomal protein</keyword>
<feature type="region of interest" description="Disordered" evidence="6">
    <location>
        <begin position="1"/>
        <end position="22"/>
    </location>
</feature>
<evidence type="ECO:0000256" key="2">
    <source>
        <dbReference type="ARBA" id="ARBA00022980"/>
    </source>
</evidence>
<dbReference type="InterPro" id="IPR044957">
    <property type="entry name" value="Ribosomal_bL32_bact"/>
</dbReference>
<name>A0A084SI01_9BACT</name>
<sequence length="62" mass="6834">MGVPKKRTSKMRRDRRRAANNNLRSAVQVISCSNCKEPVLPHRACAACGHYKGRETVPGAQA</sequence>
<evidence type="ECO:0000313" key="8">
    <source>
        <dbReference type="Proteomes" id="UP000028547"/>
    </source>
</evidence>
<dbReference type="GO" id="GO:0006412">
    <property type="term" value="P:translation"/>
    <property type="evidence" value="ECO:0007669"/>
    <property type="project" value="UniProtKB-UniRule"/>
</dbReference>
<dbReference type="InterPro" id="IPR011332">
    <property type="entry name" value="Ribosomal_zn-bd"/>
</dbReference>
<evidence type="ECO:0000313" key="7">
    <source>
        <dbReference type="EMBL" id="KFA88086.1"/>
    </source>
</evidence>
<evidence type="ECO:0000256" key="1">
    <source>
        <dbReference type="ARBA" id="ARBA00008560"/>
    </source>
</evidence>
<evidence type="ECO:0000256" key="6">
    <source>
        <dbReference type="SAM" id="MobiDB-lite"/>
    </source>
</evidence>
<dbReference type="RefSeq" id="WP_043409813.1">
    <property type="nucleotide sequence ID" value="NZ_JPMI01000303.1"/>
</dbReference>
<reference evidence="7 8" key="1">
    <citation type="submission" date="2014-07" db="EMBL/GenBank/DDBJ databases">
        <title>Draft Genome Sequence of Gephyronic Acid Producer, Cystobacter violaceus Strain Cb vi76.</title>
        <authorList>
            <person name="Stevens D.C."/>
            <person name="Young J."/>
            <person name="Carmichael R."/>
            <person name="Tan J."/>
            <person name="Taylor R.E."/>
        </authorList>
    </citation>
    <scope>NUCLEOTIDE SEQUENCE [LARGE SCALE GENOMIC DNA]</scope>
    <source>
        <strain evidence="7 8">Cb vi76</strain>
    </source>
</reference>